<dbReference type="Proteomes" id="UP000825935">
    <property type="component" value="Chromosome 11"/>
</dbReference>
<comment type="caution">
    <text evidence="1">The sequence shown here is derived from an EMBL/GenBank/DDBJ whole genome shotgun (WGS) entry which is preliminary data.</text>
</comment>
<proteinExistence type="predicted"/>
<sequence length="117" mass="13447">MTGTVIISPELVELSGLTSQESRAWERMIILTDSELETLINNLNISVAENMKDNKVAKVKELLEWRRWRGDFGTVVSCDVEVEQVLLNISDVQALPWDPQTWTKEMLLSFPRPDLQF</sequence>
<name>A0A8T2TXD7_CERRI</name>
<reference evidence="1" key="1">
    <citation type="submission" date="2021-08" db="EMBL/GenBank/DDBJ databases">
        <title>WGS assembly of Ceratopteris richardii.</title>
        <authorList>
            <person name="Marchant D.B."/>
            <person name="Chen G."/>
            <person name="Jenkins J."/>
            <person name="Shu S."/>
            <person name="Leebens-Mack J."/>
            <person name="Grimwood J."/>
            <person name="Schmutz J."/>
            <person name="Soltis P."/>
            <person name="Soltis D."/>
            <person name="Chen Z.-H."/>
        </authorList>
    </citation>
    <scope>NUCLEOTIDE SEQUENCE</scope>
    <source>
        <strain evidence="1">Whitten #5841</strain>
        <tissue evidence="1">Leaf</tissue>
    </source>
</reference>
<accession>A0A8T2TXD7</accession>
<gene>
    <name evidence="1" type="ORF">KP509_11G095200</name>
</gene>
<evidence type="ECO:0000313" key="1">
    <source>
        <dbReference type="EMBL" id="KAH7426316.1"/>
    </source>
</evidence>
<evidence type="ECO:0000313" key="2">
    <source>
        <dbReference type="Proteomes" id="UP000825935"/>
    </source>
</evidence>
<keyword evidence="2" id="KW-1185">Reference proteome</keyword>
<dbReference type="OrthoDB" id="1935077at2759"/>
<organism evidence="1 2">
    <name type="scientific">Ceratopteris richardii</name>
    <name type="common">Triangle waterfern</name>
    <dbReference type="NCBI Taxonomy" id="49495"/>
    <lineage>
        <taxon>Eukaryota</taxon>
        <taxon>Viridiplantae</taxon>
        <taxon>Streptophyta</taxon>
        <taxon>Embryophyta</taxon>
        <taxon>Tracheophyta</taxon>
        <taxon>Polypodiopsida</taxon>
        <taxon>Polypodiidae</taxon>
        <taxon>Polypodiales</taxon>
        <taxon>Pteridineae</taxon>
        <taxon>Pteridaceae</taxon>
        <taxon>Parkerioideae</taxon>
        <taxon>Ceratopteris</taxon>
    </lineage>
</organism>
<protein>
    <submittedName>
        <fullName evidence="1">Uncharacterized protein</fullName>
    </submittedName>
</protein>
<dbReference type="AlphaFoldDB" id="A0A8T2TXD7"/>
<dbReference type="EMBL" id="CM035416">
    <property type="protein sequence ID" value="KAH7426316.1"/>
    <property type="molecule type" value="Genomic_DNA"/>
</dbReference>